<dbReference type="InterPro" id="IPR055363">
    <property type="entry name" value="PTHB1_hp_dom"/>
</dbReference>
<dbReference type="EMBL" id="HE575324">
    <property type="protein sequence ID" value="CCC95959.1"/>
    <property type="molecule type" value="Genomic_DNA"/>
</dbReference>
<evidence type="ECO:0000259" key="2">
    <source>
        <dbReference type="Pfam" id="PF23337"/>
    </source>
</evidence>
<evidence type="ECO:0000259" key="1">
    <source>
        <dbReference type="Pfam" id="PF14727"/>
    </source>
</evidence>
<dbReference type="AlphaFoldDB" id="G0V2T7"/>
<feature type="domain" description="PTHB1 N-terminal" evidence="1">
    <location>
        <begin position="3"/>
        <end position="380"/>
    </location>
</feature>
<dbReference type="GO" id="GO:0016020">
    <property type="term" value="C:membrane"/>
    <property type="evidence" value="ECO:0007669"/>
    <property type="project" value="TreeGrafter"/>
</dbReference>
<dbReference type="InterPro" id="IPR055364">
    <property type="entry name" value="PTHB1_CtH_dom"/>
</dbReference>
<evidence type="ECO:0000313" key="5">
    <source>
        <dbReference type="EMBL" id="CCC95959.1"/>
    </source>
</evidence>
<feature type="domain" description="PTHB1 platform" evidence="2">
    <location>
        <begin position="538"/>
        <end position="633"/>
    </location>
</feature>
<dbReference type="VEuPathDB" id="TriTrypDB:TcIL3000.11.14760"/>
<sequence length="837" mass="92347">MGSLFKLRDYWYARYGGEEFTNTGPLVTGNVDNHPSGGSKIVFGSFSGILRIMRPSRKGAALPEDMLLEKDFGEPILQLACRSFEPAGKGGKINLLAILFPKRLALFRVKEEANGGTCKTEATALGTFHSINLCYETPLEHLSYNFTYGTFGRASHEMICVQSMDGQLTVIDRNTVLFRRFLPINDFLLPACLTYCPSRDYFITCNSAKKLMSYTFCSLASERWGSDTREGEFNTGEATKNEGVLKPVWTFALSEDAVAIEVFPFSCQSGEDEVNIVVLTHHALFVFKLNGQLLYTRRLDVMALCLCFYEVPDTGAFNLLVGTVTGSVLVFSHSALEWSAKMSEGAPICLQVAELLGVKGLIVSLNTEGAVTVNYLGTDPEEKPNQPLECKESGYAEALAELRQVHRSIKEIATSQQPSTEKEASKSIVNLSWEIAKNIGGLSEYETIIFLTLRNNSRSVSVSNLIIIVQVTEPIEVVTSRYAIKSIDPRCGARVRLHFKSLSNEEGTMPTSLDSRVVVLFSVSGGIESSVSTVIHLPLALVAKPIAFVDVSKFTLQIDTQKTKPPSLLDIFPEMARSVHISENLLAIRYVSGEIAVIFVSRNGAKFRLLAATTQALWLLVCELQGKLLQFYGADIQISTPSPLPVESLFNAIDKHMEVRRELYVANTNLAKVSRAFVALQRRLLIIVRTVELMKVDVTKSLLEECYINLQRCISTVCELLSRRKRAAAAVCCCSRLLAFILLTKCGGTLTNPEDVKLIESVFTCPINTDGEIDWEEATDAALGRLLGDNRGDCALVTTEVPSSSNISLDFNLDRLKLRINHLCDKLLSGAVTTFLK</sequence>
<organism evidence="5">
    <name type="scientific">Trypanosoma congolense (strain IL3000)</name>
    <dbReference type="NCBI Taxonomy" id="1068625"/>
    <lineage>
        <taxon>Eukaryota</taxon>
        <taxon>Discoba</taxon>
        <taxon>Euglenozoa</taxon>
        <taxon>Kinetoplastea</taxon>
        <taxon>Metakinetoplastina</taxon>
        <taxon>Trypanosomatida</taxon>
        <taxon>Trypanosomatidae</taxon>
        <taxon>Trypanosoma</taxon>
        <taxon>Nannomonas</taxon>
    </lineage>
</organism>
<dbReference type="PANTHER" id="PTHR20991">
    <property type="entry name" value="PARATHYROID HORMONE-RESPONSIVE B1 GENE"/>
    <property type="match status" value="1"/>
</dbReference>
<feature type="domain" description="PTHB1 hairpin" evidence="3">
    <location>
        <begin position="643"/>
        <end position="742"/>
    </location>
</feature>
<proteinExistence type="predicted"/>
<evidence type="ECO:0000259" key="3">
    <source>
        <dbReference type="Pfam" id="PF23338"/>
    </source>
</evidence>
<reference evidence="5" key="1">
    <citation type="journal article" date="2012" name="Proc. Natl. Acad. Sci. U.S.A.">
        <title>Antigenic diversity is generated by distinct evolutionary mechanisms in African trypanosome species.</title>
        <authorList>
            <person name="Jackson A.P."/>
            <person name="Berry A."/>
            <person name="Aslett M."/>
            <person name="Allison H.C."/>
            <person name="Burton P."/>
            <person name="Vavrova-Anderson J."/>
            <person name="Brown R."/>
            <person name="Browne H."/>
            <person name="Corton N."/>
            <person name="Hauser H."/>
            <person name="Gamble J."/>
            <person name="Gilderthorp R."/>
            <person name="Marcello L."/>
            <person name="McQuillan J."/>
            <person name="Otto T.D."/>
            <person name="Quail M.A."/>
            <person name="Sanders M.J."/>
            <person name="van Tonder A."/>
            <person name="Ginger M.L."/>
            <person name="Field M.C."/>
            <person name="Barry J.D."/>
            <person name="Hertz-Fowler C."/>
            <person name="Berriman M."/>
        </authorList>
    </citation>
    <scope>NUCLEOTIDE SEQUENCE</scope>
    <source>
        <strain evidence="5">IL3000</strain>
    </source>
</reference>
<dbReference type="Pfam" id="PF23339">
    <property type="entry name" value="PTHB1_CtH"/>
    <property type="match status" value="1"/>
</dbReference>
<gene>
    <name evidence="5" type="ORF">TCIL3000_11_14760</name>
</gene>
<protein>
    <submittedName>
        <fullName evidence="5">Uncharacterized protein TCIL3000_11_14760</fullName>
    </submittedName>
</protein>
<dbReference type="InterPro" id="IPR028073">
    <property type="entry name" value="PHTB1_N_dom"/>
</dbReference>
<dbReference type="Pfam" id="PF23337">
    <property type="entry name" value="PTHB1_pf"/>
    <property type="match status" value="1"/>
</dbReference>
<dbReference type="PANTHER" id="PTHR20991:SF0">
    <property type="entry name" value="PROTEIN PTHB1"/>
    <property type="match status" value="1"/>
</dbReference>
<dbReference type="GO" id="GO:0034464">
    <property type="term" value="C:BBSome"/>
    <property type="evidence" value="ECO:0007669"/>
    <property type="project" value="InterPro"/>
</dbReference>
<dbReference type="InterPro" id="IPR055362">
    <property type="entry name" value="PTHB1_pf_dom"/>
</dbReference>
<dbReference type="Pfam" id="PF14727">
    <property type="entry name" value="PHTB1_N"/>
    <property type="match status" value="1"/>
</dbReference>
<dbReference type="GO" id="GO:0060271">
    <property type="term" value="P:cilium assembly"/>
    <property type="evidence" value="ECO:0007669"/>
    <property type="project" value="TreeGrafter"/>
</dbReference>
<evidence type="ECO:0000259" key="4">
    <source>
        <dbReference type="Pfam" id="PF23339"/>
    </source>
</evidence>
<feature type="domain" description="PTHB1 C-terminal helix bundle" evidence="4">
    <location>
        <begin position="752"/>
        <end position="827"/>
    </location>
</feature>
<dbReference type="Pfam" id="PF23338">
    <property type="entry name" value="PTHB1_hp"/>
    <property type="match status" value="1"/>
</dbReference>
<dbReference type="InterPro" id="IPR026511">
    <property type="entry name" value="PTHB1"/>
</dbReference>
<name>G0V2T7_TRYCI</name>
<accession>G0V2T7</accession>